<dbReference type="InterPro" id="IPR056284">
    <property type="entry name" value="AIR9-like_A9"/>
</dbReference>
<keyword evidence="1" id="KW-0175">Coiled coil</keyword>
<accession>A0AA88QJL3</accession>
<evidence type="ECO:0000313" key="5">
    <source>
        <dbReference type="EMBL" id="KAK2967778.1"/>
    </source>
</evidence>
<sequence>MDNSGIETGPNNLSPERLQVEENNLLRSELQKTIEELGKYKLDGSKAPSPRSDNHWDNNVHIPQKAHQLVPQMSNQTDGSRSMVSTSRHNPSGAIALQKDLTRHVGDPPVQAPGESHFESSKISGSLEVLPGGQIASDNPEGEDDPRSNTSREGLMPLAEVENHSSPLKQDLAAKIRDYEEEILQLRKHNAEYSVKEAQVQNEKYVLEKRIAYMRMAFDQQQQELVDAASKAISYRQDIIEENIRLTYALQEAQEDRSTFVSSLMPILAEYSLQPPVADAQSIVSNLKVLFKHLQEKLIITESKLKELQYQLAPWRSDTNFSNFSQSPARSVGKNIGLELVPQQAYSNGHLTFSPEPRTTTDWDITGPRQRGSDGGAALNPELDAFGRYSPLVNRNNASQDLPAQLHVSQGDSHTRYSEETTSKQVTFSDPVSSIEMDGVEMEGGRVPSVAWGSKNSSYTTTLDDPSSSYSPYLPPVLEEPSSSFSEAADDDPLPAVEGLQIAGEAFPGRELQASGYSINGTRSCNFEWVRHMEDGSFKYIEGAKQPNYLVSADDIGICLAIEVQPMDDRKRKGDLVTVFANENRKITCDPDMHSHVKKTLSSGHASYRVSLASLQTGYHDMWEPATLAIKREGYSIKCNGRSAVLITEKFSPATIVTCGNPSEFSIIDAGGEHVLRSESTLTDISSSRDTIVLTIRYFIAKAGEKKKGKKRGIFFGIVANSGKEGDEVV</sequence>
<comment type="caution">
    <text evidence="5">The sequence shown here is derived from an EMBL/GenBank/DDBJ whole genome shotgun (WGS) entry which is preliminary data.</text>
</comment>
<feature type="region of interest" description="Disordered" evidence="2">
    <location>
        <begin position="40"/>
        <end position="59"/>
    </location>
</feature>
<keyword evidence="6" id="KW-1185">Reference proteome</keyword>
<dbReference type="Pfam" id="PF23080">
    <property type="entry name" value="DUF7046"/>
    <property type="match status" value="1"/>
</dbReference>
<dbReference type="PANTHER" id="PTHR31149">
    <property type="entry name" value="EXPRESSED PROTEIN"/>
    <property type="match status" value="1"/>
</dbReference>
<feature type="region of interest" description="Disordered" evidence="2">
    <location>
        <begin position="1"/>
        <end position="24"/>
    </location>
</feature>
<dbReference type="Proteomes" id="UP001187471">
    <property type="component" value="Unassembled WGS sequence"/>
</dbReference>
<organism evidence="5 6">
    <name type="scientific">Escallonia rubra</name>
    <dbReference type="NCBI Taxonomy" id="112253"/>
    <lineage>
        <taxon>Eukaryota</taxon>
        <taxon>Viridiplantae</taxon>
        <taxon>Streptophyta</taxon>
        <taxon>Embryophyta</taxon>
        <taxon>Tracheophyta</taxon>
        <taxon>Spermatophyta</taxon>
        <taxon>Magnoliopsida</taxon>
        <taxon>eudicotyledons</taxon>
        <taxon>Gunneridae</taxon>
        <taxon>Pentapetalae</taxon>
        <taxon>asterids</taxon>
        <taxon>campanulids</taxon>
        <taxon>Escalloniales</taxon>
        <taxon>Escalloniaceae</taxon>
        <taxon>Escallonia</taxon>
    </lineage>
</organism>
<name>A0AA88QJL3_9ASTE</name>
<feature type="compositionally biased region" description="Polar residues" evidence="2">
    <location>
        <begin position="1"/>
        <end position="14"/>
    </location>
</feature>
<feature type="region of interest" description="Disordered" evidence="2">
    <location>
        <begin position="129"/>
        <end position="152"/>
    </location>
</feature>
<feature type="region of interest" description="Disordered" evidence="2">
    <location>
        <begin position="348"/>
        <end position="377"/>
    </location>
</feature>
<feature type="coiled-coil region" evidence="1">
    <location>
        <begin position="169"/>
        <end position="196"/>
    </location>
</feature>
<dbReference type="Gene3D" id="2.60.40.2700">
    <property type="match status" value="1"/>
</dbReference>
<feature type="compositionally biased region" description="Basic and acidic residues" evidence="2">
    <location>
        <begin position="413"/>
        <end position="422"/>
    </location>
</feature>
<dbReference type="InterPro" id="IPR055474">
    <property type="entry name" value="DUF7046"/>
</dbReference>
<evidence type="ECO:0000256" key="2">
    <source>
        <dbReference type="SAM" id="MobiDB-lite"/>
    </source>
</evidence>
<reference evidence="5" key="1">
    <citation type="submission" date="2022-12" db="EMBL/GenBank/DDBJ databases">
        <title>Draft genome assemblies for two species of Escallonia (Escalloniales).</title>
        <authorList>
            <person name="Chanderbali A."/>
            <person name="Dervinis C."/>
            <person name="Anghel I."/>
            <person name="Soltis D."/>
            <person name="Soltis P."/>
            <person name="Zapata F."/>
        </authorList>
    </citation>
    <scope>NUCLEOTIDE SEQUENCE</scope>
    <source>
        <strain evidence="5">UCBG92.1500</strain>
        <tissue evidence="5">Leaf</tissue>
    </source>
</reference>
<feature type="compositionally biased region" description="Polar residues" evidence="2">
    <location>
        <begin position="348"/>
        <end position="363"/>
    </location>
</feature>
<evidence type="ECO:0000259" key="3">
    <source>
        <dbReference type="Pfam" id="PF23080"/>
    </source>
</evidence>
<dbReference type="PANTHER" id="PTHR31149:SF10">
    <property type="entry name" value="OS05G0100900 PROTEIN"/>
    <property type="match status" value="1"/>
</dbReference>
<dbReference type="Pfam" id="PF23197">
    <property type="entry name" value="IG_AIR9"/>
    <property type="match status" value="1"/>
</dbReference>
<evidence type="ECO:0000313" key="6">
    <source>
        <dbReference type="Proteomes" id="UP001187471"/>
    </source>
</evidence>
<feature type="region of interest" description="Disordered" evidence="2">
    <location>
        <begin position="71"/>
        <end position="90"/>
    </location>
</feature>
<feature type="compositionally biased region" description="Low complexity" evidence="2">
    <location>
        <begin position="457"/>
        <end position="472"/>
    </location>
</feature>
<feature type="region of interest" description="Disordered" evidence="2">
    <location>
        <begin position="446"/>
        <end position="490"/>
    </location>
</feature>
<proteinExistence type="predicted"/>
<feature type="compositionally biased region" description="Polar residues" evidence="2">
    <location>
        <begin position="423"/>
        <end position="432"/>
    </location>
</feature>
<evidence type="ECO:0000256" key="1">
    <source>
        <dbReference type="SAM" id="Coils"/>
    </source>
</evidence>
<dbReference type="AlphaFoldDB" id="A0AA88QJL3"/>
<evidence type="ECO:0000259" key="4">
    <source>
        <dbReference type="Pfam" id="PF23197"/>
    </source>
</evidence>
<gene>
    <name evidence="5" type="ORF">RJ640_022300</name>
</gene>
<feature type="domain" description="AIR9-like A9" evidence="4">
    <location>
        <begin position="497"/>
        <end position="579"/>
    </location>
</feature>
<protein>
    <submittedName>
        <fullName evidence="5">Uncharacterized protein</fullName>
    </submittedName>
</protein>
<dbReference type="FunFam" id="2.60.40.2700:FF:000001">
    <property type="entry name" value="Transmembrane protein"/>
    <property type="match status" value="1"/>
</dbReference>
<dbReference type="EMBL" id="JAVXUO010002988">
    <property type="protein sequence ID" value="KAK2967778.1"/>
    <property type="molecule type" value="Genomic_DNA"/>
</dbReference>
<feature type="domain" description="DUF7046" evidence="3">
    <location>
        <begin position="615"/>
        <end position="711"/>
    </location>
</feature>
<feature type="region of interest" description="Disordered" evidence="2">
    <location>
        <begin position="408"/>
        <end position="433"/>
    </location>
</feature>
<dbReference type="GO" id="GO:0005886">
    <property type="term" value="C:plasma membrane"/>
    <property type="evidence" value="ECO:0007669"/>
    <property type="project" value="TreeGrafter"/>
</dbReference>